<proteinExistence type="predicted"/>
<accession>A0A8H6JE64</accession>
<dbReference type="EMBL" id="WIGO01000463">
    <property type="protein sequence ID" value="KAF6811479.1"/>
    <property type="molecule type" value="Genomic_DNA"/>
</dbReference>
<evidence type="ECO:0000313" key="1">
    <source>
        <dbReference type="EMBL" id="KAF6811479.1"/>
    </source>
</evidence>
<dbReference type="Proteomes" id="UP000654918">
    <property type="component" value="Unassembled WGS sequence"/>
</dbReference>
<name>A0A8H6JE64_9PEZI</name>
<comment type="caution">
    <text evidence="1">The sequence shown here is derived from an EMBL/GenBank/DDBJ whole genome shotgun (WGS) entry which is preliminary data.</text>
</comment>
<reference evidence="1" key="1">
    <citation type="journal article" date="2020" name="Phytopathology">
        <title>Genome Sequence Resources of Colletotrichum truncatum, C. plurivorum, C. musicola, and C. sojae: Four Species Pathogenic to Soybean (Glycine max).</title>
        <authorList>
            <person name="Rogerio F."/>
            <person name="Boufleur T.R."/>
            <person name="Ciampi-Guillardi M."/>
            <person name="Sukno S.A."/>
            <person name="Thon M.R."/>
            <person name="Massola Junior N.S."/>
            <person name="Baroncelli R."/>
        </authorList>
    </citation>
    <scope>NUCLEOTIDE SEQUENCE</scope>
    <source>
        <strain evidence="1">LFN00145</strain>
    </source>
</reference>
<organism evidence="1 2">
    <name type="scientific">Colletotrichum plurivorum</name>
    <dbReference type="NCBI Taxonomy" id="2175906"/>
    <lineage>
        <taxon>Eukaryota</taxon>
        <taxon>Fungi</taxon>
        <taxon>Dikarya</taxon>
        <taxon>Ascomycota</taxon>
        <taxon>Pezizomycotina</taxon>
        <taxon>Sordariomycetes</taxon>
        <taxon>Hypocreomycetidae</taxon>
        <taxon>Glomerellales</taxon>
        <taxon>Glomerellaceae</taxon>
        <taxon>Colletotrichum</taxon>
        <taxon>Colletotrichum orchidearum species complex</taxon>
    </lineage>
</organism>
<protein>
    <submittedName>
        <fullName evidence="1">Uncharacterized protein</fullName>
    </submittedName>
</protein>
<sequence>MLLGDWDTSDRFRGPAGLDPVAMRELCRALPDVQQDLEGARLALGEATSRVPTETSMLLIMALEMNYTATRWASGRSEQAETMAMPGPAGLRDWLPWLAPEPDASREGFDGVTRTVDAEVVPLVSATFDARLAGNCLAAVAPSGRERTALVQAGRDVAAHMCQLQNALQALEDMVNALPIIVTAAGEADSIRRKVSTTRRRPFTWNPIRDHIRPQEFLIPRPDAISSAISSAISAAVNALTADREAIIDARQRRYAAMRQGLEAKMERERLATIKIVNMLHGQAAGVVAGAGGWRALWQSVLGKTTGELAVEVGEQTASTKAAKRFLAE</sequence>
<keyword evidence="2" id="KW-1185">Reference proteome</keyword>
<evidence type="ECO:0000313" key="2">
    <source>
        <dbReference type="Proteomes" id="UP000654918"/>
    </source>
</evidence>
<dbReference type="AlphaFoldDB" id="A0A8H6JE64"/>
<gene>
    <name evidence="1" type="ORF">CPLU01_15112</name>
</gene>